<dbReference type="EMBL" id="MUYT01000001">
    <property type="protein sequence ID" value="OOS22877.1"/>
    <property type="molecule type" value="Genomic_DNA"/>
</dbReference>
<dbReference type="SUPFAM" id="SSF54285">
    <property type="entry name" value="MoaD/ThiS"/>
    <property type="match status" value="1"/>
</dbReference>
<sequence>MAYAPDEPTDGQTHKISQRQLYQSLQIKSGTTIYQALKLCGWLDEFFELKAWCQAHQDEQKPTAKDWRVGIFSQKQPLSYVLQAYDRVEVYRALSVEPMQRRKQK</sequence>
<name>A0A1T0CKM2_9GAMM</name>
<keyword evidence="3" id="KW-1185">Reference proteome</keyword>
<accession>A0A1T0CKM2</accession>
<dbReference type="InterPro" id="IPR037021">
    <property type="entry name" value="RnfH_sf"/>
</dbReference>
<organism evidence="2 3">
    <name type="scientific">Lwoffella lincolnii</name>
    <dbReference type="NCBI Taxonomy" id="90241"/>
    <lineage>
        <taxon>Bacteria</taxon>
        <taxon>Pseudomonadati</taxon>
        <taxon>Pseudomonadota</taxon>
        <taxon>Gammaproteobacteria</taxon>
        <taxon>Moraxellales</taxon>
        <taxon>Moraxellaceae</taxon>
        <taxon>Lwoffella</taxon>
    </lineage>
</organism>
<dbReference type="Gene3D" id="3.10.20.280">
    <property type="entry name" value="RnfH-like"/>
    <property type="match status" value="1"/>
</dbReference>
<gene>
    <name evidence="2" type="ORF">B0682_00240</name>
</gene>
<comment type="similarity">
    <text evidence="1">Belongs to the UPF0125 (RnfH) family.</text>
</comment>
<evidence type="ECO:0000313" key="3">
    <source>
        <dbReference type="Proteomes" id="UP000191094"/>
    </source>
</evidence>
<dbReference type="Pfam" id="PF03658">
    <property type="entry name" value="Ub-RnfH"/>
    <property type="match status" value="1"/>
</dbReference>
<dbReference type="InterPro" id="IPR005346">
    <property type="entry name" value="RnfH"/>
</dbReference>
<dbReference type="InterPro" id="IPR016155">
    <property type="entry name" value="Mopterin_synth/thiamin_S_b"/>
</dbReference>
<comment type="caution">
    <text evidence="2">The sequence shown here is derived from an EMBL/GenBank/DDBJ whole genome shotgun (WGS) entry which is preliminary data.</text>
</comment>
<proteinExistence type="inferred from homology"/>
<dbReference type="AlphaFoldDB" id="A0A1T0CKM2"/>
<dbReference type="Proteomes" id="UP000191094">
    <property type="component" value="Unassembled WGS sequence"/>
</dbReference>
<evidence type="ECO:0000256" key="1">
    <source>
        <dbReference type="ARBA" id="ARBA00010645"/>
    </source>
</evidence>
<evidence type="ECO:0000313" key="2">
    <source>
        <dbReference type="EMBL" id="OOS22877.1"/>
    </source>
</evidence>
<protein>
    <submittedName>
        <fullName evidence="2">Uncharacterized protein</fullName>
    </submittedName>
</protein>
<dbReference type="STRING" id="90241.B0682_00240"/>
<reference evidence="2 3" key="1">
    <citation type="submission" date="2017-02" db="EMBL/GenBank/DDBJ databases">
        <title>Draft genome sequence of Moraxella lincolnii CCUG 9405T type strain.</title>
        <authorList>
            <person name="Salva-Serra F."/>
            <person name="Engstrom-Jakobsson H."/>
            <person name="Thorell K."/>
            <person name="Jaen-Luchoro D."/>
            <person name="Gonzales-Siles L."/>
            <person name="Karlsson R."/>
            <person name="Yazdan S."/>
            <person name="Boulund F."/>
            <person name="Johnning A."/>
            <person name="Engstrand L."/>
            <person name="Kristiansson E."/>
            <person name="Moore E."/>
        </authorList>
    </citation>
    <scope>NUCLEOTIDE SEQUENCE [LARGE SCALE GENOMIC DNA]</scope>
    <source>
        <strain evidence="2 3">CCUG 9405</strain>
    </source>
</reference>